<comment type="caution">
    <text evidence="1">The sequence shown here is derived from an EMBL/GenBank/DDBJ whole genome shotgun (WGS) entry which is preliminary data.</text>
</comment>
<name>A0AAN9S8C1_PSOTE</name>
<keyword evidence="2" id="KW-1185">Reference proteome</keyword>
<evidence type="ECO:0000313" key="2">
    <source>
        <dbReference type="Proteomes" id="UP001386955"/>
    </source>
</evidence>
<protein>
    <submittedName>
        <fullName evidence="1">Uncharacterized protein</fullName>
    </submittedName>
</protein>
<accession>A0AAN9S8C1</accession>
<gene>
    <name evidence="1" type="ORF">VNO78_19839</name>
</gene>
<dbReference type="EMBL" id="JAYMYS010000005">
    <property type="protein sequence ID" value="KAK7391423.1"/>
    <property type="molecule type" value="Genomic_DNA"/>
</dbReference>
<organism evidence="1 2">
    <name type="scientific">Psophocarpus tetragonolobus</name>
    <name type="common">Winged bean</name>
    <name type="synonym">Dolichos tetragonolobus</name>
    <dbReference type="NCBI Taxonomy" id="3891"/>
    <lineage>
        <taxon>Eukaryota</taxon>
        <taxon>Viridiplantae</taxon>
        <taxon>Streptophyta</taxon>
        <taxon>Embryophyta</taxon>
        <taxon>Tracheophyta</taxon>
        <taxon>Spermatophyta</taxon>
        <taxon>Magnoliopsida</taxon>
        <taxon>eudicotyledons</taxon>
        <taxon>Gunneridae</taxon>
        <taxon>Pentapetalae</taxon>
        <taxon>rosids</taxon>
        <taxon>fabids</taxon>
        <taxon>Fabales</taxon>
        <taxon>Fabaceae</taxon>
        <taxon>Papilionoideae</taxon>
        <taxon>50 kb inversion clade</taxon>
        <taxon>NPAAA clade</taxon>
        <taxon>indigoferoid/millettioid clade</taxon>
        <taxon>Phaseoleae</taxon>
        <taxon>Psophocarpus</taxon>
    </lineage>
</organism>
<evidence type="ECO:0000313" key="1">
    <source>
        <dbReference type="EMBL" id="KAK7391423.1"/>
    </source>
</evidence>
<proteinExistence type="predicted"/>
<dbReference type="Proteomes" id="UP001386955">
    <property type="component" value="Unassembled WGS sequence"/>
</dbReference>
<dbReference type="AlphaFoldDB" id="A0AAN9S8C1"/>
<sequence length="214" mass="24365">MQWHICFLCRSREQHHPLPRAFGSALSFVGWDPILLQRPEIRPKIAGKGTYFRNSSYRACCRRNYEVYSNNSLALRDLESLKFIDNSNPIAIACPIGLVQWVPIGTTCQISSITQHKGVGHLKQQTEFGKKTKFFIEWKFHKRVGQVSHTPFGLSFPNCNLEDFVIQRSIIAFCPTVLGKDPKPGFFIYDLSPQVNVTCRHREQVGGGHVLCTT</sequence>
<reference evidence="1 2" key="1">
    <citation type="submission" date="2024-01" db="EMBL/GenBank/DDBJ databases">
        <title>The genomes of 5 underutilized Papilionoideae crops provide insights into root nodulation and disease resistanc.</title>
        <authorList>
            <person name="Jiang F."/>
        </authorList>
    </citation>
    <scope>NUCLEOTIDE SEQUENCE [LARGE SCALE GENOMIC DNA]</scope>
    <source>
        <strain evidence="1">DUOXIRENSHENG_FW03</strain>
        <tissue evidence="1">Leaves</tissue>
    </source>
</reference>